<feature type="compositionally biased region" description="Basic residues" evidence="2">
    <location>
        <begin position="158"/>
        <end position="168"/>
    </location>
</feature>
<accession>A0A8B8C0U6</accession>
<dbReference type="Proteomes" id="UP000694844">
    <property type="component" value="Chromosome 9"/>
</dbReference>
<feature type="compositionally biased region" description="Acidic residues" evidence="2">
    <location>
        <begin position="176"/>
        <end position="185"/>
    </location>
</feature>
<dbReference type="RefSeq" id="XP_022309194.1">
    <property type="nucleotide sequence ID" value="XM_022453486.1"/>
</dbReference>
<evidence type="ECO:0000256" key="1">
    <source>
        <dbReference type="SAM" id="Coils"/>
    </source>
</evidence>
<dbReference type="Pfam" id="PF13837">
    <property type="entry name" value="Myb_DNA-bind_4"/>
    <property type="match status" value="1"/>
</dbReference>
<evidence type="ECO:0000313" key="6">
    <source>
        <dbReference type="RefSeq" id="XP_022309195.1"/>
    </source>
</evidence>
<dbReference type="Gene3D" id="1.10.10.60">
    <property type="entry name" value="Homeodomain-like"/>
    <property type="match status" value="1"/>
</dbReference>
<gene>
    <name evidence="5 6" type="primary">LOC111114933</name>
</gene>
<reference evidence="5 6" key="1">
    <citation type="submission" date="2025-04" db="UniProtKB">
        <authorList>
            <consortium name="RefSeq"/>
        </authorList>
    </citation>
    <scope>IDENTIFICATION</scope>
    <source>
        <tissue evidence="5 6">Whole sample</tissue>
    </source>
</reference>
<dbReference type="RefSeq" id="XP_022309195.1">
    <property type="nucleotide sequence ID" value="XM_022453487.1"/>
</dbReference>
<keyword evidence="1" id="KW-0175">Coiled coil</keyword>
<feature type="compositionally biased region" description="Basic and acidic residues" evidence="2">
    <location>
        <begin position="186"/>
        <end position="197"/>
    </location>
</feature>
<evidence type="ECO:0000313" key="5">
    <source>
        <dbReference type="RefSeq" id="XP_022309194.1"/>
    </source>
</evidence>
<feature type="compositionally biased region" description="Pro residues" evidence="2">
    <location>
        <begin position="70"/>
        <end position="80"/>
    </location>
</feature>
<protein>
    <submittedName>
        <fullName evidence="5 6">Uncharacterized protein LOC111114933</fullName>
    </submittedName>
</protein>
<evidence type="ECO:0000256" key="2">
    <source>
        <dbReference type="SAM" id="MobiDB-lite"/>
    </source>
</evidence>
<organism evidence="4 6">
    <name type="scientific">Crassostrea virginica</name>
    <name type="common">Eastern oyster</name>
    <dbReference type="NCBI Taxonomy" id="6565"/>
    <lineage>
        <taxon>Eukaryota</taxon>
        <taxon>Metazoa</taxon>
        <taxon>Spiralia</taxon>
        <taxon>Lophotrochozoa</taxon>
        <taxon>Mollusca</taxon>
        <taxon>Bivalvia</taxon>
        <taxon>Autobranchia</taxon>
        <taxon>Pteriomorphia</taxon>
        <taxon>Ostreida</taxon>
        <taxon>Ostreoidea</taxon>
        <taxon>Ostreidae</taxon>
        <taxon>Crassostrea</taxon>
    </lineage>
</organism>
<feature type="coiled-coil region" evidence="1">
    <location>
        <begin position="233"/>
        <end position="260"/>
    </location>
</feature>
<dbReference type="InterPro" id="IPR044822">
    <property type="entry name" value="Myb_DNA-bind_4"/>
</dbReference>
<dbReference type="KEGG" id="cvn:111114933"/>
<feature type="region of interest" description="Disordered" evidence="2">
    <location>
        <begin position="50"/>
        <end position="106"/>
    </location>
</feature>
<dbReference type="AlphaFoldDB" id="A0A8B8C0U6"/>
<dbReference type="GeneID" id="111114933"/>
<feature type="domain" description="Myb/SANT-like DNA-binding" evidence="3">
    <location>
        <begin position="105"/>
        <end position="174"/>
    </location>
</feature>
<sequence length="275" mass="30759">MSTSKLICISVTRDGATSKIHCTKEVADMLVSKEIDSKVKEIIMNELLHRPEKMSPPKSPTLLTPVLPDQAPPIPQPGPSAPLSAPEAPTLPGPSAMQSEDTSGKWDENSIKLLKKVFQEVDSSKMVKNKWQRVAKEVNKEGYQFSAEQCRLKIKGLKLKYDRQKKKNNTSGESPASDDDEEDFDVFEKIPDMKPRAVLDSGSSKKRPPADDSSSDEVEHVPVKRKVHPKRSAEILQGMLQDLMEKREEKAEQRHKEKLATANSLIEVLKELAKK</sequence>
<proteinExistence type="predicted"/>
<dbReference type="OrthoDB" id="6142601at2759"/>
<evidence type="ECO:0000313" key="4">
    <source>
        <dbReference type="Proteomes" id="UP000694844"/>
    </source>
</evidence>
<keyword evidence="4" id="KW-1185">Reference proteome</keyword>
<evidence type="ECO:0000259" key="3">
    <source>
        <dbReference type="Pfam" id="PF13837"/>
    </source>
</evidence>
<name>A0A8B8C0U6_CRAVI</name>
<feature type="region of interest" description="Disordered" evidence="2">
    <location>
        <begin position="158"/>
        <end position="232"/>
    </location>
</feature>